<dbReference type="PANTHER" id="PTHR11953">
    <property type="entry name" value="EXOSOME COMPLEX COMPONENT"/>
    <property type="match status" value="1"/>
</dbReference>
<dbReference type="InterPro" id="IPR027408">
    <property type="entry name" value="PNPase/RNase_PH_dom_sf"/>
</dbReference>
<dbReference type="GO" id="GO:0006364">
    <property type="term" value="P:rRNA processing"/>
    <property type="evidence" value="ECO:0007669"/>
    <property type="project" value="UniProtKB-KW"/>
</dbReference>
<evidence type="ECO:0000313" key="11">
    <source>
        <dbReference type="EMBL" id="KZZ91635.1"/>
    </source>
</evidence>
<dbReference type="GO" id="GO:0071051">
    <property type="term" value="P:poly(A)-dependent snoRNA 3'-end processing"/>
    <property type="evidence" value="ECO:0007669"/>
    <property type="project" value="TreeGrafter"/>
</dbReference>
<comment type="subcellular location">
    <subcellularLocation>
        <location evidence="2">Cytoplasm</location>
    </subcellularLocation>
    <subcellularLocation>
        <location evidence="1">Nucleus</location>
    </subcellularLocation>
</comment>
<evidence type="ECO:0000256" key="5">
    <source>
        <dbReference type="ARBA" id="ARBA00022552"/>
    </source>
</evidence>
<dbReference type="GO" id="GO:0005730">
    <property type="term" value="C:nucleolus"/>
    <property type="evidence" value="ECO:0007669"/>
    <property type="project" value="TreeGrafter"/>
</dbReference>
<dbReference type="GO" id="GO:0034475">
    <property type="term" value="P:U4 snRNA 3'-end processing"/>
    <property type="evidence" value="ECO:0007669"/>
    <property type="project" value="TreeGrafter"/>
</dbReference>
<evidence type="ECO:0000259" key="10">
    <source>
        <dbReference type="Pfam" id="PF01138"/>
    </source>
</evidence>
<keyword evidence="6" id="KW-0271">Exosome</keyword>
<evidence type="ECO:0000256" key="2">
    <source>
        <dbReference type="ARBA" id="ARBA00004496"/>
    </source>
</evidence>
<dbReference type="PANTHER" id="PTHR11953:SF2">
    <property type="entry name" value="EXOSOME COMPLEX COMPONENT MTR3"/>
    <property type="match status" value="1"/>
</dbReference>
<reference evidence="11 12" key="1">
    <citation type="journal article" date="2016" name="Genome Biol. Evol.">
        <title>Divergent and convergent evolution of fungal pathogenicity.</title>
        <authorList>
            <person name="Shang Y."/>
            <person name="Xiao G."/>
            <person name="Zheng P."/>
            <person name="Cen K."/>
            <person name="Zhan S."/>
            <person name="Wang C."/>
        </authorList>
    </citation>
    <scope>NUCLEOTIDE SEQUENCE [LARGE SCALE GENOMIC DNA]</scope>
    <source>
        <strain evidence="11 12">ARSEF 7405</strain>
    </source>
</reference>
<keyword evidence="8" id="KW-0539">Nucleus</keyword>
<dbReference type="SUPFAM" id="SSF54211">
    <property type="entry name" value="Ribosomal protein S5 domain 2-like"/>
    <property type="match status" value="1"/>
</dbReference>
<feature type="region of interest" description="Disordered" evidence="9">
    <location>
        <begin position="216"/>
        <end position="246"/>
    </location>
</feature>
<dbReference type="GO" id="GO:0016075">
    <property type="term" value="P:rRNA catabolic process"/>
    <property type="evidence" value="ECO:0007669"/>
    <property type="project" value="TreeGrafter"/>
</dbReference>
<dbReference type="VEuPathDB" id="FungiDB:AAP_03341"/>
<dbReference type="Proteomes" id="UP000242877">
    <property type="component" value="Unassembled WGS sequence"/>
</dbReference>
<feature type="region of interest" description="Disordered" evidence="9">
    <location>
        <begin position="338"/>
        <end position="357"/>
    </location>
</feature>
<dbReference type="EMBL" id="AZGZ01000013">
    <property type="protein sequence ID" value="KZZ91635.1"/>
    <property type="molecule type" value="Genomic_DNA"/>
</dbReference>
<dbReference type="GO" id="GO:0071028">
    <property type="term" value="P:nuclear mRNA surveillance"/>
    <property type="evidence" value="ECO:0007669"/>
    <property type="project" value="TreeGrafter"/>
</dbReference>
<dbReference type="GO" id="GO:0000176">
    <property type="term" value="C:nuclear exosome (RNase complex)"/>
    <property type="evidence" value="ECO:0007669"/>
    <property type="project" value="UniProtKB-ARBA"/>
</dbReference>
<organism evidence="11 12">
    <name type="scientific">Ascosphaera apis ARSEF 7405</name>
    <dbReference type="NCBI Taxonomy" id="392613"/>
    <lineage>
        <taxon>Eukaryota</taxon>
        <taxon>Fungi</taxon>
        <taxon>Dikarya</taxon>
        <taxon>Ascomycota</taxon>
        <taxon>Pezizomycotina</taxon>
        <taxon>Eurotiomycetes</taxon>
        <taxon>Eurotiomycetidae</taxon>
        <taxon>Onygenales</taxon>
        <taxon>Ascosphaeraceae</taxon>
        <taxon>Ascosphaera</taxon>
    </lineage>
</organism>
<dbReference type="Gene3D" id="3.30.230.70">
    <property type="entry name" value="GHMP Kinase, N-terminal domain"/>
    <property type="match status" value="1"/>
</dbReference>
<keyword evidence="7" id="KW-0694">RNA-binding</keyword>
<dbReference type="InterPro" id="IPR020568">
    <property type="entry name" value="Ribosomal_Su5_D2-typ_SF"/>
</dbReference>
<dbReference type="OrthoDB" id="2504340at2759"/>
<evidence type="ECO:0000256" key="4">
    <source>
        <dbReference type="ARBA" id="ARBA00022490"/>
    </source>
</evidence>
<evidence type="ECO:0000256" key="7">
    <source>
        <dbReference type="ARBA" id="ARBA00022884"/>
    </source>
</evidence>
<evidence type="ECO:0000313" key="12">
    <source>
        <dbReference type="Proteomes" id="UP000242877"/>
    </source>
</evidence>
<evidence type="ECO:0000256" key="6">
    <source>
        <dbReference type="ARBA" id="ARBA00022835"/>
    </source>
</evidence>
<dbReference type="GO" id="GO:0003723">
    <property type="term" value="F:RNA binding"/>
    <property type="evidence" value="ECO:0007669"/>
    <property type="project" value="UniProtKB-KW"/>
</dbReference>
<dbReference type="InterPro" id="IPR050080">
    <property type="entry name" value="RNase_PH"/>
</dbReference>
<gene>
    <name evidence="11" type="ORF">AAP_03341</name>
</gene>
<evidence type="ECO:0000256" key="9">
    <source>
        <dbReference type="SAM" id="MobiDB-lite"/>
    </source>
</evidence>
<feature type="region of interest" description="Disordered" evidence="9">
    <location>
        <begin position="1"/>
        <end position="25"/>
    </location>
</feature>
<dbReference type="Pfam" id="PF01138">
    <property type="entry name" value="RNase_PH"/>
    <property type="match status" value="1"/>
</dbReference>
<comment type="similarity">
    <text evidence="3">Belongs to the RNase PH family.</text>
</comment>
<evidence type="ECO:0000256" key="8">
    <source>
        <dbReference type="ARBA" id="ARBA00023242"/>
    </source>
</evidence>
<accession>A0A167YQH0</accession>
<keyword evidence="12" id="KW-1185">Reference proteome</keyword>
<proteinExistence type="inferred from homology"/>
<keyword evidence="5" id="KW-0698">rRNA processing</keyword>
<evidence type="ECO:0000256" key="1">
    <source>
        <dbReference type="ARBA" id="ARBA00004123"/>
    </source>
</evidence>
<comment type="caution">
    <text evidence="11">The sequence shown here is derived from an EMBL/GenBank/DDBJ whole genome shotgun (WGS) entry which is preliminary data.</text>
</comment>
<dbReference type="GO" id="GO:0000177">
    <property type="term" value="C:cytoplasmic exosome (RNase complex)"/>
    <property type="evidence" value="ECO:0007669"/>
    <property type="project" value="TreeGrafter"/>
</dbReference>
<dbReference type="InterPro" id="IPR001247">
    <property type="entry name" value="ExoRNase_PH_dom1"/>
</dbReference>
<evidence type="ECO:0000256" key="3">
    <source>
        <dbReference type="ARBA" id="ARBA00006678"/>
    </source>
</evidence>
<feature type="domain" description="Exoribonuclease phosphorolytic" evidence="10">
    <location>
        <begin position="49"/>
        <end position="198"/>
    </location>
</feature>
<name>A0A167YQH0_9EURO</name>
<sequence>MAALQDRRRINGPAGGTKPPVFASSLLQGDTTSEHIKLLRPRRTRKDNELRKIFLQTGIVPSASGSAYLELPPPHSASSSKTFLPSSSSLKLLCTVYGPRPTSRSQPFSPNLLLNTHLKLSPFATRKRRGYLRDISEKDLSVHLETALRGVIVADRWPNAMGGGFAAAGSNAAGQGWGMMNVLSHAITVAGAAVVDAGVDCLGLISGGVAAVVAAPTPTHPDSTSQQQEEGQGEEDTTSIATSLASSTSPRTLKLLLDPAPTEHSLHTSTILATAVVGYMSSSDELTEVWVKGNIPPIEGYDHEALIDGAVECARAVSKGVVVDAVRESAERRWKAGGRVEQKIEQPQGQGDVEMEG</sequence>
<keyword evidence="4" id="KW-0963">Cytoplasm</keyword>
<dbReference type="AlphaFoldDB" id="A0A167YQH0"/>
<protein>
    <submittedName>
        <fullName evidence="11">3' exoribonuclease</fullName>
    </submittedName>
</protein>